<evidence type="ECO:0000313" key="2">
    <source>
        <dbReference type="Proteomes" id="UP000636709"/>
    </source>
</evidence>
<protein>
    <submittedName>
        <fullName evidence="1">Uncharacterized protein</fullName>
    </submittedName>
</protein>
<sequence>MATYSFILANMSNKGALADLSWSNNWQDFQVLIPVGLRVQQKVDDKLCFHLVAKHAVGQLKMHAVRMAVHTRVTSEEEHKLIRIKDHRVQTVKCQFFEILSTSIGEMLCRIYFGQRRRATHSLISGTCLVMTLISEGFENIMAPVHCISQHVQLEEHSLVCDLPSHCLVDDDLCSKQNYVEPILNIQWCRLREFADEEIYGSCGQLTQNCRNENIHSVSLSYG</sequence>
<dbReference type="Proteomes" id="UP000636709">
    <property type="component" value="Unassembled WGS sequence"/>
</dbReference>
<dbReference type="AlphaFoldDB" id="A0A835C6H1"/>
<name>A0A835C6H1_9POAL</name>
<proteinExistence type="predicted"/>
<comment type="caution">
    <text evidence="1">The sequence shown here is derived from an EMBL/GenBank/DDBJ whole genome shotgun (WGS) entry which is preliminary data.</text>
</comment>
<reference evidence="1" key="1">
    <citation type="submission" date="2020-07" db="EMBL/GenBank/DDBJ databases">
        <title>Genome sequence and genetic diversity analysis of an under-domesticated orphan crop, white fonio (Digitaria exilis).</title>
        <authorList>
            <person name="Bennetzen J.L."/>
            <person name="Chen S."/>
            <person name="Ma X."/>
            <person name="Wang X."/>
            <person name="Yssel A.E.J."/>
            <person name="Chaluvadi S.R."/>
            <person name="Johnson M."/>
            <person name="Gangashetty P."/>
            <person name="Hamidou F."/>
            <person name="Sanogo M.D."/>
            <person name="Zwaenepoel A."/>
            <person name="Wallace J."/>
            <person name="Van De Peer Y."/>
            <person name="Van Deynze A."/>
        </authorList>
    </citation>
    <scope>NUCLEOTIDE SEQUENCE</scope>
    <source>
        <tissue evidence="1">Leaves</tissue>
    </source>
</reference>
<evidence type="ECO:0000313" key="1">
    <source>
        <dbReference type="EMBL" id="KAF8713930.1"/>
    </source>
</evidence>
<dbReference type="OrthoDB" id="10573506at2759"/>
<gene>
    <name evidence="1" type="ORF">HU200_027912</name>
</gene>
<accession>A0A835C6H1</accession>
<dbReference type="EMBL" id="JACEFO010001739">
    <property type="protein sequence ID" value="KAF8713930.1"/>
    <property type="molecule type" value="Genomic_DNA"/>
</dbReference>
<organism evidence="1 2">
    <name type="scientific">Digitaria exilis</name>
    <dbReference type="NCBI Taxonomy" id="1010633"/>
    <lineage>
        <taxon>Eukaryota</taxon>
        <taxon>Viridiplantae</taxon>
        <taxon>Streptophyta</taxon>
        <taxon>Embryophyta</taxon>
        <taxon>Tracheophyta</taxon>
        <taxon>Spermatophyta</taxon>
        <taxon>Magnoliopsida</taxon>
        <taxon>Liliopsida</taxon>
        <taxon>Poales</taxon>
        <taxon>Poaceae</taxon>
        <taxon>PACMAD clade</taxon>
        <taxon>Panicoideae</taxon>
        <taxon>Panicodae</taxon>
        <taxon>Paniceae</taxon>
        <taxon>Anthephorinae</taxon>
        <taxon>Digitaria</taxon>
    </lineage>
</organism>
<keyword evidence="2" id="KW-1185">Reference proteome</keyword>